<gene>
    <name evidence="2" type="ORF">UFOPK2001_00172</name>
</gene>
<organism evidence="2">
    <name type="scientific">freshwater metagenome</name>
    <dbReference type="NCBI Taxonomy" id="449393"/>
    <lineage>
        <taxon>unclassified sequences</taxon>
        <taxon>metagenomes</taxon>
        <taxon>ecological metagenomes</taxon>
    </lineage>
</organism>
<dbReference type="InterPro" id="IPR055878">
    <property type="entry name" value="DUF7455"/>
</dbReference>
<accession>A0A6J6ILA7</accession>
<evidence type="ECO:0000313" key="2">
    <source>
        <dbReference type="EMBL" id="CAB4625361.1"/>
    </source>
</evidence>
<evidence type="ECO:0000259" key="1">
    <source>
        <dbReference type="Pfam" id="PF24254"/>
    </source>
</evidence>
<reference evidence="2" key="1">
    <citation type="submission" date="2020-05" db="EMBL/GenBank/DDBJ databases">
        <authorList>
            <person name="Chiriac C."/>
            <person name="Salcher M."/>
            <person name="Ghai R."/>
            <person name="Kavagutti S V."/>
        </authorList>
    </citation>
    <scope>NUCLEOTIDE SEQUENCE</scope>
</reference>
<dbReference type="EMBL" id="CAEZVN010000007">
    <property type="protein sequence ID" value="CAB4625361.1"/>
    <property type="molecule type" value="Genomic_DNA"/>
</dbReference>
<feature type="domain" description="DUF7455" evidence="1">
    <location>
        <begin position="30"/>
        <end position="82"/>
    </location>
</feature>
<dbReference type="AlphaFoldDB" id="A0A6J6ILA7"/>
<name>A0A6J6ILA7_9ZZZZ</name>
<sequence>MVIWSWKGYTLSQEITVEATEDQQESRETLSAADRCDVCGAQAYIRVELASGDLIFCSHHGNEKKAQLEPVAVSWHDESAKLLAR</sequence>
<proteinExistence type="predicted"/>
<dbReference type="Pfam" id="PF24254">
    <property type="entry name" value="DUF7455"/>
    <property type="match status" value="1"/>
</dbReference>
<protein>
    <submittedName>
        <fullName evidence="2">Unannotated protein</fullName>
    </submittedName>
</protein>